<feature type="transmembrane region" description="Helical" evidence="1">
    <location>
        <begin position="20"/>
        <end position="41"/>
    </location>
</feature>
<dbReference type="AlphaFoldDB" id="A0A7D5GDQ2"/>
<protein>
    <recommendedName>
        <fullName evidence="4">Zincin peptidase</fullName>
    </recommendedName>
</protein>
<sequence length="186" mass="19203">MIGPGTDVDAEELTSSRADLLYGVSFTYAVAFAGLLASAVVHEGLHAVLHILLGGELRPCGLGPFGISNGRLQTCYATPGSPVNALLTPVIVSALGLVAMLVAPRLDPPPVRWGVFAAGCYVWGAQALYSMGSFVPPTVTDEGVYYTGDGVEALEAFGLVAVLPGALLLTLGSFVLVARMVDGERL</sequence>
<reference evidence="2 3" key="1">
    <citation type="submission" date="2020-07" db="EMBL/GenBank/DDBJ databases">
        <title>Gai3-2, isolated from salt lake.</title>
        <authorList>
            <person name="Cui H."/>
            <person name="Shi X."/>
        </authorList>
    </citation>
    <scope>NUCLEOTIDE SEQUENCE [LARGE SCALE GENOMIC DNA]</scope>
    <source>
        <strain evidence="2 3">Gai3-2</strain>
    </source>
</reference>
<evidence type="ECO:0008006" key="4">
    <source>
        <dbReference type="Google" id="ProtNLM"/>
    </source>
</evidence>
<dbReference type="RefSeq" id="WP_179167905.1">
    <property type="nucleotide sequence ID" value="NZ_CP058529.1"/>
</dbReference>
<feature type="transmembrane region" description="Helical" evidence="1">
    <location>
        <begin position="86"/>
        <end position="103"/>
    </location>
</feature>
<keyword evidence="3" id="KW-1185">Reference proteome</keyword>
<evidence type="ECO:0000313" key="3">
    <source>
        <dbReference type="Proteomes" id="UP000509750"/>
    </source>
</evidence>
<keyword evidence="1" id="KW-1133">Transmembrane helix</keyword>
<accession>A0A7D5GDQ2</accession>
<proteinExistence type="predicted"/>
<evidence type="ECO:0000256" key="1">
    <source>
        <dbReference type="SAM" id="Phobius"/>
    </source>
</evidence>
<keyword evidence="1" id="KW-0472">Membrane</keyword>
<feature type="transmembrane region" description="Helical" evidence="1">
    <location>
        <begin position="115"/>
        <end position="136"/>
    </location>
</feature>
<organism evidence="2 3">
    <name type="scientific">Halorarum halophilum</name>
    <dbReference type="NCBI Taxonomy" id="2743090"/>
    <lineage>
        <taxon>Archaea</taxon>
        <taxon>Methanobacteriati</taxon>
        <taxon>Methanobacteriota</taxon>
        <taxon>Stenosarchaea group</taxon>
        <taxon>Halobacteria</taxon>
        <taxon>Halobacteriales</taxon>
        <taxon>Haloferacaceae</taxon>
        <taxon>Halorarum</taxon>
    </lineage>
</organism>
<dbReference type="Proteomes" id="UP000509750">
    <property type="component" value="Chromosome"/>
</dbReference>
<dbReference type="GeneID" id="56027505"/>
<dbReference type="KEGG" id="halg:HUG10_01690"/>
<keyword evidence="1" id="KW-0812">Transmembrane</keyword>
<evidence type="ECO:0000313" key="2">
    <source>
        <dbReference type="EMBL" id="QLG26330.1"/>
    </source>
</evidence>
<dbReference type="EMBL" id="CP058529">
    <property type="protein sequence ID" value="QLG26330.1"/>
    <property type="molecule type" value="Genomic_DNA"/>
</dbReference>
<name>A0A7D5GDQ2_9EURY</name>
<feature type="transmembrane region" description="Helical" evidence="1">
    <location>
        <begin position="156"/>
        <end position="178"/>
    </location>
</feature>
<gene>
    <name evidence="2" type="ORF">HUG10_01690</name>
</gene>